<evidence type="ECO:0000256" key="1">
    <source>
        <dbReference type="SAM" id="SignalP"/>
    </source>
</evidence>
<dbReference type="Proteomes" id="UP001153714">
    <property type="component" value="Chromosome 3"/>
</dbReference>
<name>A0A9P0C884_9NEOP</name>
<proteinExistence type="predicted"/>
<gene>
    <name evidence="2" type="ORF">DIATSA_LOCUS8904</name>
</gene>
<keyword evidence="3" id="KW-1185">Reference proteome</keyword>
<organism evidence="2 3">
    <name type="scientific">Diatraea saccharalis</name>
    <name type="common">sugarcane borer</name>
    <dbReference type="NCBI Taxonomy" id="40085"/>
    <lineage>
        <taxon>Eukaryota</taxon>
        <taxon>Metazoa</taxon>
        <taxon>Ecdysozoa</taxon>
        <taxon>Arthropoda</taxon>
        <taxon>Hexapoda</taxon>
        <taxon>Insecta</taxon>
        <taxon>Pterygota</taxon>
        <taxon>Neoptera</taxon>
        <taxon>Endopterygota</taxon>
        <taxon>Lepidoptera</taxon>
        <taxon>Glossata</taxon>
        <taxon>Ditrysia</taxon>
        <taxon>Pyraloidea</taxon>
        <taxon>Crambidae</taxon>
        <taxon>Crambinae</taxon>
        <taxon>Diatraea</taxon>
    </lineage>
</organism>
<accession>A0A9P0C884</accession>
<keyword evidence="1" id="KW-0732">Signal</keyword>
<protein>
    <submittedName>
        <fullName evidence="2">Uncharacterized protein</fullName>
    </submittedName>
</protein>
<evidence type="ECO:0000313" key="3">
    <source>
        <dbReference type="Proteomes" id="UP001153714"/>
    </source>
</evidence>
<sequence>MYRSVAVFICMSFVSAAPQDSSDFNYVNPSSEPRQIQFDLPNESLEVSTTSRDNLYKEFTNTETTGIDSKEINNAQSTDNQQYTKISTPYLTTVETTDKIYAPEISSTTEVPPKKLPSQRFISKLGYFKNSEKFGASGQINFIERTGKRKFKSRCRCEKITNCPKLQITVPRCPEEYFLCCF</sequence>
<feature type="signal peptide" evidence="1">
    <location>
        <begin position="1"/>
        <end position="16"/>
    </location>
</feature>
<reference evidence="2" key="2">
    <citation type="submission" date="2022-10" db="EMBL/GenBank/DDBJ databases">
        <authorList>
            <consortium name="ENA_rothamsted_submissions"/>
            <consortium name="culmorum"/>
            <person name="King R."/>
        </authorList>
    </citation>
    <scope>NUCLEOTIDE SEQUENCE</scope>
</reference>
<dbReference type="AlphaFoldDB" id="A0A9P0C884"/>
<feature type="chain" id="PRO_5040237422" evidence="1">
    <location>
        <begin position="17"/>
        <end position="182"/>
    </location>
</feature>
<dbReference type="EMBL" id="OU893334">
    <property type="protein sequence ID" value="CAH0758470.1"/>
    <property type="molecule type" value="Genomic_DNA"/>
</dbReference>
<evidence type="ECO:0000313" key="2">
    <source>
        <dbReference type="EMBL" id="CAH0758470.1"/>
    </source>
</evidence>
<reference evidence="2" key="1">
    <citation type="submission" date="2021-12" db="EMBL/GenBank/DDBJ databases">
        <authorList>
            <person name="King R."/>
        </authorList>
    </citation>
    <scope>NUCLEOTIDE SEQUENCE</scope>
</reference>
<dbReference type="OrthoDB" id="7461859at2759"/>